<keyword evidence="1 4" id="KW-0808">Transferase</keyword>
<dbReference type="SUPFAM" id="SSF55729">
    <property type="entry name" value="Acyl-CoA N-acyltransferases (Nat)"/>
    <property type="match status" value="1"/>
</dbReference>
<sequence length="149" mass="16446">MISIRKAGLDDIPYLAELLGYLFEQEAEFTADYDRQRAGLEMIISDPTIGKILLAQNEAGKVIGMVSLLFTVSTALGSKVALLEDMIVHPDFRGKGCGSKLVGAAMELAKELDCHRITLLTDFDDLAAEKFYQKHGFKLSPMVPLRQLI</sequence>
<dbReference type="PANTHER" id="PTHR43877">
    <property type="entry name" value="AMINOALKYLPHOSPHONATE N-ACETYLTRANSFERASE-RELATED-RELATED"/>
    <property type="match status" value="1"/>
</dbReference>
<dbReference type="CDD" id="cd04301">
    <property type="entry name" value="NAT_SF"/>
    <property type="match status" value="1"/>
</dbReference>
<dbReference type="Pfam" id="PF00583">
    <property type="entry name" value="Acetyltransf_1"/>
    <property type="match status" value="1"/>
</dbReference>
<dbReference type="GO" id="GO:0016747">
    <property type="term" value="F:acyltransferase activity, transferring groups other than amino-acyl groups"/>
    <property type="evidence" value="ECO:0007669"/>
    <property type="project" value="InterPro"/>
</dbReference>
<dbReference type="Proteomes" id="UP000526501">
    <property type="component" value="Unassembled WGS sequence"/>
</dbReference>
<evidence type="ECO:0000259" key="3">
    <source>
        <dbReference type="PROSITE" id="PS51186"/>
    </source>
</evidence>
<gene>
    <name evidence="4" type="ORF">H5P27_18795</name>
</gene>
<dbReference type="InterPro" id="IPR050832">
    <property type="entry name" value="Bact_Acetyltransf"/>
</dbReference>
<dbReference type="PROSITE" id="PS51186">
    <property type="entry name" value="GNAT"/>
    <property type="match status" value="1"/>
</dbReference>
<name>A0A7X1B9D6_9BACT</name>
<evidence type="ECO:0000256" key="1">
    <source>
        <dbReference type="ARBA" id="ARBA00022679"/>
    </source>
</evidence>
<keyword evidence="2" id="KW-0012">Acyltransferase</keyword>
<dbReference type="EMBL" id="JACHVC010000013">
    <property type="protein sequence ID" value="MBC2608110.1"/>
    <property type="molecule type" value="Genomic_DNA"/>
</dbReference>
<comment type="caution">
    <text evidence="4">The sequence shown here is derived from an EMBL/GenBank/DDBJ whole genome shotgun (WGS) entry which is preliminary data.</text>
</comment>
<dbReference type="AlphaFoldDB" id="A0A7X1B9D6"/>
<evidence type="ECO:0000313" key="5">
    <source>
        <dbReference type="Proteomes" id="UP000526501"/>
    </source>
</evidence>
<dbReference type="InterPro" id="IPR000182">
    <property type="entry name" value="GNAT_dom"/>
</dbReference>
<protein>
    <submittedName>
        <fullName evidence="4">GNAT family N-acetyltransferase</fullName>
    </submittedName>
</protein>
<dbReference type="Gene3D" id="3.40.630.30">
    <property type="match status" value="1"/>
</dbReference>
<reference evidence="4 5" key="1">
    <citation type="submission" date="2020-07" db="EMBL/GenBank/DDBJ databases">
        <authorList>
            <person name="Feng X."/>
        </authorList>
    </citation>
    <scope>NUCLEOTIDE SEQUENCE [LARGE SCALE GENOMIC DNA]</scope>
    <source>
        <strain evidence="4 5">JCM23202</strain>
    </source>
</reference>
<dbReference type="RefSeq" id="WP_185661964.1">
    <property type="nucleotide sequence ID" value="NZ_CAWPOO010000013.1"/>
</dbReference>
<dbReference type="InterPro" id="IPR016181">
    <property type="entry name" value="Acyl_CoA_acyltransferase"/>
</dbReference>
<organism evidence="4 5">
    <name type="scientific">Pelagicoccus albus</name>
    <dbReference type="NCBI Taxonomy" id="415222"/>
    <lineage>
        <taxon>Bacteria</taxon>
        <taxon>Pseudomonadati</taxon>
        <taxon>Verrucomicrobiota</taxon>
        <taxon>Opitutia</taxon>
        <taxon>Puniceicoccales</taxon>
        <taxon>Pelagicoccaceae</taxon>
        <taxon>Pelagicoccus</taxon>
    </lineage>
</organism>
<keyword evidence="5" id="KW-1185">Reference proteome</keyword>
<proteinExistence type="predicted"/>
<evidence type="ECO:0000313" key="4">
    <source>
        <dbReference type="EMBL" id="MBC2608110.1"/>
    </source>
</evidence>
<feature type="domain" description="N-acetyltransferase" evidence="3">
    <location>
        <begin position="2"/>
        <end position="149"/>
    </location>
</feature>
<accession>A0A7X1B9D6</accession>
<evidence type="ECO:0000256" key="2">
    <source>
        <dbReference type="ARBA" id="ARBA00023315"/>
    </source>
</evidence>